<proteinExistence type="predicted"/>
<evidence type="ECO:0000256" key="1">
    <source>
        <dbReference type="SAM" id="MobiDB-lite"/>
    </source>
</evidence>
<dbReference type="HOGENOM" id="CLU_2610262_0_0_1"/>
<dbReference type="Proteomes" id="UP000008022">
    <property type="component" value="Unassembled WGS sequence"/>
</dbReference>
<evidence type="ECO:0000313" key="2">
    <source>
        <dbReference type="EnsemblPlants" id="ORUFI02G02060.1"/>
    </source>
</evidence>
<reference evidence="3" key="1">
    <citation type="submission" date="2013-06" db="EMBL/GenBank/DDBJ databases">
        <authorList>
            <person name="Zhao Q."/>
        </authorList>
    </citation>
    <scope>NUCLEOTIDE SEQUENCE</scope>
    <source>
        <strain evidence="3">cv. W1943</strain>
    </source>
</reference>
<name>A0A0E0N966_ORYRU</name>
<dbReference type="EnsemblPlants" id="ORUFI02G02060.1">
    <property type="protein sequence ID" value="ORUFI02G02060.1"/>
    <property type="gene ID" value="ORUFI02G02060"/>
</dbReference>
<dbReference type="Gramene" id="ORUFI02G02060.1">
    <property type="protein sequence ID" value="ORUFI02G02060.1"/>
    <property type="gene ID" value="ORUFI02G02060"/>
</dbReference>
<feature type="region of interest" description="Disordered" evidence="1">
    <location>
        <begin position="34"/>
        <end position="79"/>
    </location>
</feature>
<sequence length="79" mass="8669">MPSLLRQRPSAVNEPLDMKNIDLALDKTIADLSEGGNASAEQAEEERAHDIGVQWHNDNDGGASTHSRTRYDGGRWQPA</sequence>
<organism evidence="2 3">
    <name type="scientific">Oryza rufipogon</name>
    <name type="common">Brownbeard rice</name>
    <name type="synonym">Asian wild rice</name>
    <dbReference type="NCBI Taxonomy" id="4529"/>
    <lineage>
        <taxon>Eukaryota</taxon>
        <taxon>Viridiplantae</taxon>
        <taxon>Streptophyta</taxon>
        <taxon>Embryophyta</taxon>
        <taxon>Tracheophyta</taxon>
        <taxon>Spermatophyta</taxon>
        <taxon>Magnoliopsida</taxon>
        <taxon>Liliopsida</taxon>
        <taxon>Poales</taxon>
        <taxon>Poaceae</taxon>
        <taxon>BOP clade</taxon>
        <taxon>Oryzoideae</taxon>
        <taxon>Oryzeae</taxon>
        <taxon>Oryzinae</taxon>
        <taxon>Oryza</taxon>
    </lineage>
</organism>
<evidence type="ECO:0000313" key="3">
    <source>
        <dbReference type="Proteomes" id="UP000008022"/>
    </source>
</evidence>
<dbReference type="AlphaFoldDB" id="A0A0E0N966"/>
<protein>
    <submittedName>
        <fullName evidence="2">Uncharacterized protein</fullName>
    </submittedName>
</protein>
<reference evidence="2" key="2">
    <citation type="submission" date="2015-06" db="UniProtKB">
        <authorList>
            <consortium name="EnsemblPlants"/>
        </authorList>
    </citation>
    <scope>IDENTIFICATION</scope>
</reference>
<accession>A0A0E0N966</accession>
<keyword evidence="3" id="KW-1185">Reference proteome</keyword>